<feature type="transmembrane region" description="Helical" evidence="1">
    <location>
        <begin position="20"/>
        <end position="40"/>
    </location>
</feature>
<comment type="caution">
    <text evidence="2">The sequence shown here is derived from an EMBL/GenBank/DDBJ whole genome shotgun (WGS) entry which is preliminary data.</text>
</comment>
<reference evidence="2 3" key="2">
    <citation type="submission" date="2019-09" db="EMBL/GenBank/DDBJ databases">
        <authorList>
            <person name="Jin C."/>
        </authorList>
    </citation>
    <scope>NUCLEOTIDE SEQUENCE [LARGE SCALE GENOMIC DNA]</scope>
    <source>
        <strain evidence="2 3">AN110305</strain>
    </source>
</reference>
<dbReference type="EMBL" id="VUOB01000075">
    <property type="protein sequence ID" value="KAA2252461.1"/>
    <property type="molecule type" value="Genomic_DNA"/>
</dbReference>
<keyword evidence="1" id="KW-1133">Transmembrane helix</keyword>
<protein>
    <submittedName>
        <fullName evidence="2">Uncharacterized protein</fullName>
    </submittedName>
</protein>
<evidence type="ECO:0000313" key="2">
    <source>
        <dbReference type="EMBL" id="KAA2252461.1"/>
    </source>
</evidence>
<keyword evidence="1" id="KW-0812">Transmembrane</keyword>
<gene>
    <name evidence="2" type="ORF">F0L68_36085</name>
</gene>
<name>A0A5B2WKY1_9PSEU</name>
<keyword evidence="1" id="KW-0472">Membrane</keyword>
<sequence>MQQNESKSGRDRGRGRPVWIAAGAVALAGAAIAGFAAWGGNSPAAYAVTKNSDGTVTVSIKDIKAIDQANAKLREFGVRAKAVPMTANCANPGSADLYHGSDWDIPKPGTDSVTLGTRIPSGYTILLAVSDLPGRGTGLGFTAPMKDPAPACVLDAASDPGQRSTK</sequence>
<evidence type="ECO:0000256" key="1">
    <source>
        <dbReference type="SAM" id="Phobius"/>
    </source>
</evidence>
<organism evidence="2 3">
    <name type="scientific">Solihabitans fulvus</name>
    <dbReference type="NCBI Taxonomy" id="1892852"/>
    <lineage>
        <taxon>Bacteria</taxon>
        <taxon>Bacillati</taxon>
        <taxon>Actinomycetota</taxon>
        <taxon>Actinomycetes</taxon>
        <taxon>Pseudonocardiales</taxon>
        <taxon>Pseudonocardiaceae</taxon>
        <taxon>Solihabitans</taxon>
    </lineage>
</organism>
<evidence type="ECO:0000313" key="3">
    <source>
        <dbReference type="Proteomes" id="UP000323454"/>
    </source>
</evidence>
<dbReference type="AlphaFoldDB" id="A0A5B2WKY1"/>
<keyword evidence="3" id="KW-1185">Reference proteome</keyword>
<proteinExistence type="predicted"/>
<dbReference type="Proteomes" id="UP000323454">
    <property type="component" value="Unassembled WGS sequence"/>
</dbReference>
<accession>A0A5B2WKY1</accession>
<reference evidence="2 3" key="1">
    <citation type="submission" date="2019-09" db="EMBL/GenBank/DDBJ databases">
        <title>Goodfellowia gen. nov., a new genus of the Pseudonocardineae related to Actinoalloteichus, containing Goodfellowia coeruleoviolacea gen. nov., comb. nov. gen. nov., comb. nov.</title>
        <authorList>
            <person name="Labeda D."/>
        </authorList>
    </citation>
    <scope>NUCLEOTIDE SEQUENCE [LARGE SCALE GENOMIC DNA]</scope>
    <source>
        <strain evidence="2 3">AN110305</strain>
    </source>
</reference>